<dbReference type="PANTHER" id="PTHR30592:SF1">
    <property type="entry name" value="SULFUR CARRIER PROTEIN FDHD"/>
    <property type="match status" value="1"/>
</dbReference>
<dbReference type="GO" id="GO:0016783">
    <property type="term" value="F:sulfurtransferase activity"/>
    <property type="evidence" value="ECO:0007669"/>
    <property type="project" value="InterPro"/>
</dbReference>
<dbReference type="EMBL" id="PGCK01000004">
    <property type="protein sequence ID" value="MCD1294511.1"/>
    <property type="molecule type" value="Genomic_DNA"/>
</dbReference>
<dbReference type="Gene3D" id="3.40.140.10">
    <property type="entry name" value="Cytidine Deaminase, domain 2"/>
    <property type="match status" value="1"/>
</dbReference>
<dbReference type="GO" id="GO:0006777">
    <property type="term" value="P:Mo-molybdopterin cofactor biosynthetic process"/>
    <property type="evidence" value="ECO:0007669"/>
    <property type="project" value="UniProtKB-UniRule"/>
</dbReference>
<evidence type="ECO:0000256" key="3">
    <source>
        <dbReference type="HAMAP-Rule" id="MF_00187"/>
    </source>
</evidence>
<dbReference type="NCBIfam" id="TIGR00129">
    <property type="entry name" value="fdhD_narQ"/>
    <property type="match status" value="1"/>
</dbReference>
<gene>
    <name evidence="3" type="primary">fdhD</name>
    <name evidence="4" type="ORF">CUJ83_05790</name>
</gene>
<name>A0AAP2RBH5_9EURY</name>
<evidence type="ECO:0000313" key="4">
    <source>
        <dbReference type="EMBL" id="MCD1294511.1"/>
    </source>
</evidence>
<evidence type="ECO:0000256" key="1">
    <source>
        <dbReference type="ARBA" id="ARBA00022490"/>
    </source>
</evidence>
<sequence>MDTVKEYSSIKITREGRTETSDPVIVEQSIELLINGMKLSSIVTTPEDHKELAVGYLLTEGVVESMNDILSVKEENGCVDVRVKSFERTDIMFEIRSAGIGVVRGNRDDGIRIPPGQRFSINTILNSLKFLYSETHDITRGAHTACLIDADGNLKYRALDVGRHNAIDKVVGAASLAGDDLSKMFLLSSGRQPAGMVMKAIRVGIPLVVSKAAPISSGIDCALRANLTLACFADKEKVKVFSCPERIIVKADE</sequence>
<dbReference type="SUPFAM" id="SSF53927">
    <property type="entry name" value="Cytidine deaminase-like"/>
    <property type="match status" value="1"/>
</dbReference>
<comment type="function">
    <text evidence="3">Required for formate dehydrogenase (FDH) activity.</text>
</comment>
<comment type="subcellular location">
    <subcellularLocation>
        <location evidence="3">Cytoplasm</location>
    </subcellularLocation>
</comment>
<accession>A0AAP2RBH5</accession>
<comment type="similarity">
    <text evidence="3">Belongs to the FdhD family.</text>
</comment>
<keyword evidence="1 3" id="KW-0963">Cytoplasm</keyword>
<comment type="caution">
    <text evidence="3">Lacks conserved residue(s) required for the propagation of feature annotation.</text>
</comment>
<proteinExistence type="inferred from homology"/>
<protein>
    <recommendedName>
        <fullName evidence="3">Protein FdhD</fullName>
    </recommendedName>
</protein>
<dbReference type="HAMAP" id="MF_00187">
    <property type="entry name" value="FdhD"/>
    <property type="match status" value="1"/>
</dbReference>
<organism evidence="4 5">
    <name type="scientific">Methanooceanicella nereidis</name>
    <dbReference type="NCBI Taxonomy" id="2052831"/>
    <lineage>
        <taxon>Archaea</taxon>
        <taxon>Methanobacteriati</taxon>
        <taxon>Methanobacteriota</taxon>
        <taxon>Stenosarchaea group</taxon>
        <taxon>Methanomicrobia</taxon>
        <taxon>Methanocellales</taxon>
        <taxon>Methanocellaceae</taxon>
        <taxon>Methanooceanicella</taxon>
    </lineage>
</organism>
<dbReference type="InterPro" id="IPR016193">
    <property type="entry name" value="Cytidine_deaminase-like"/>
</dbReference>
<keyword evidence="2 3" id="KW-0501">Molybdenum cofactor biosynthesis</keyword>
<comment type="caution">
    <text evidence="4">The sequence shown here is derived from an EMBL/GenBank/DDBJ whole genome shotgun (WGS) entry which is preliminary data.</text>
</comment>
<dbReference type="PIRSF" id="PIRSF015626">
    <property type="entry name" value="FdhD"/>
    <property type="match status" value="1"/>
</dbReference>
<dbReference type="PANTHER" id="PTHR30592">
    <property type="entry name" value="FORMATE DEHYDROGENASE"/>
    <property type="match status" value="1"/>
</dbReference>
<dbReference type="Pfam" id="PF02634">
    <property type="entry name" value="FdhD-NarQ"/>
    <property type="match status" value="1"/>
</dbReference>
<dbReference type="InterPro" id="IPR003786">
    <property type="entry name" value="FdhD"/>
</dbReference>
<evidence type="ECO:0000313" key="5">
    <source>
        <dbReference type="Proteomes" id="UP001320159"/>
    </source>
</evidence>
<keyword evidence="5" id="KW-1185">Reference proteome</keyword>
<reference evidence="4 5" key="1">
    <citation type="submission" date="2017-11" db="EMBL/GenBank/DDBJ databases">
        <title>Isolation and Characterization of Family Methanocellaceae Species from Potential Methane Hydrate Area Offshore Southwestern Taiwan.</title>
        <authorList>
            <person name="Zhang W.-L."/>
            <person name="Chen W.-C."/>
            <person name="Lai M.-C."/>
            <person name="Chen S.-C."/>
        </authorList>
    </citation>
    <scope>NUCLEOTIDE SEQUENCE [LARGE SCALE GENOMIC DNA]</scope>
    <source>
        <strain evidence="4 5">CWC-04</strain>
    </source>
</reference>
<dbReference type="Proteomes" id="UP001320159">
    <property type="component" value="Unassembled WGS sequence"/>
</dbReference>
<dbReference type="Gene3D" id="3.10.20.10">
    <property type="match status" value="1"/>
</dbReference>
<dbReference type="GO" id="GO:0005737">
    <property type="term" value="C:cytoplasm"/>
    <property type="evidence" value="ECO:0007669"/>
    <property type="project" value="UniProtKB-SubCell"/>
</dbReference>
<evidence type="ECO:0000256" key="2">
    <source>
        <dbReference type="ARBA" id="ARBA00023150"/>
    </source>
</evidence>
<dbReference type="AlphaFoldDB" id="A0AAP2RBH5"/>